<dbReference type="Gene3D" id="2.60.120.260">
    <property type="entry name" value="Galactose-binding domain-like"/>
    <property type="match status" value="1"/>
</dbReference>
<keyword evidence="3" id="KW-1015">Disulfide bond</keyword>
<proteinExistence type="predicted"/>
<evidence type="ECO:0000256" key="2">
    <source>
        <dbReference type="ARBA" id="ARBA00022837"/>
    </source>
</evidence>
<dbReference type="InterPro" id="IPR036056">
    <property type="entry name" value="Fibrinogen-like_C"/>
</dbReference>
<comment type="caution">
    <text evidence="6">The sequence shown here is derived from an EMBL/GenBank/DDBJ whole genome shotgun (WGS) entry which is preliminary data.</text>
</comment>
<dbReference type="InterPro" id="IPR014716">
    <property type="entry name" value="Fibrinogen_a/b/g_C_1"/>
</dbReference>
<evidence type="ECO:0000256" key="4">
    <source>
        <dbReference type="ARBA" id="ARBA00053344"/>
    </source>
</evidence>
<evidence type="ECO:0000259" key="5">
    <source>
        <dbReference type="PROSITE" id="PS51406"/>
    </source>
</evidence>
<dbReference type="PANTHER" id="PTHR19143">
    <property type="entry name" value="FIBRINOGEN/TENASCIN/ANGIOPOEITIN"/>
    <property type="match status" value="1"/>
</dbReference>
<dbReference type="Pfam" id="PF00147">
    <property type="entry name" value="Fibrinogen_C"/>
    <property type="match status" value="1"/>
</dbReference>
<dbReference type="PANTHER" id="PTHR19143:SF458">
    <property type="entry name" value="FIBRINOGEN C-TERMINAL DOMAIN-CONTAINING PROTEIN-RELATED"/>
    <property type="match status" value="1"/>
</dbReference>
<name>A0A3R7MPI5_PENVA</name>
<dbReference type="GO" id="GO:0005615">
    <property type="term" value="C:extracellular space"/>
    <property type="evidence" value="ECO:0007669"/>
    <property type="project" value="TreeGrafter"/>
</dbReference>
<dbReference type="PROSITE" id="PS51406">
    <property type="entry name" value="FIBRINOGEN_C_2"/>
    <property type="match status" value="1"/>
</dbReference>
<dbReference type="InterPro" id="IPR008979">
    <property type="entry name" value="Galactose-bd-like_sf"/>
</dbReference>
<evidence type="ECO:0000313" key="7">
    <source>
        <dbReference type="Proteomes" id="UP000283509"/>
    </source>
</evidence>
<dbReference type="Proteomes" id="UP000283509">
    <property type="component" value="Unassembled WGS sequence"/>
</dbReference>
<evidence type="ECO:0000313" key="6">
    <source>
        <dbReference type="EMBL" id="ROT66818.1"/>
    </source>
</evidence>
<reference evidence="6 7" key="1">
    <citation type="submission" date="2018-04" db="EMBL/GenBank/DDBJ databases">
        <authorList>
            <person name="Zhang X."/>
            <person name="Yuan J."/>
            <person name="Li F."/>
            <person name="Xiang J."/>
        </authorList>
    </citation>
    <scope>NUCLEOTIDE SEQUENCE [LARGE SCALE GENOMIC DNA]</scope>
    <source>
        <tissue evidence="6">Muscle</tissue>
    </source>
</reference>
<keyword evidence="1" id="KW-0479">Metal-binding</keyword>
<reference evidence="6 7" key="2">
    <citation type="submission" date="2019-01" db="EMBL/GenBank/DDBJ databases">
        <title>The decoding of complex shrimp genome reveals the adaptation for benthos swimmer, frequently molting mechanism and breeding impact on genome.</title>
        <authorList>
            <person name="Sun Y."/>
            <person name="Gao Y."/>
            <person name="Yu Y."/>
        </authorList>
    </citation>
    <scope>NUCLEOTIDE SEQUENCE [LARGE SCALE GENOMIC DNA]</scope>
    <source>
        <tissue evidence="6">Muscle</tissue>
    </source>
</reference>
<dbReference type="InterPro" id="IPR050373">
    <property type="entry name" value="Fibrinogen_C-term_domain"/>
</dbReference>
<dbReference type="SUPFAM" id="SSF56496">
    <property type="entry name" value="Fibrinogen C-terminal domain-like"/>
    <property type="match status" value="1"/>
</dbReference>
<gene>
    <name evidence="6" type="ORF">C7M84_015125</name>
</gene>
<dbReference type="SMART" id="SM00607">
    <property type="entry name" value="FTP"/>
    <property type="match status" value="1"/>
</dbReference>
<organism evidence="6 7">
    <name type="scientific">Penaeus vannamei</name>
    <name type="common">Whiteleg shrimp</name>
    <name type="synonym">Litopenaeus vannamei</name>
    <dbReference type="NCBI Taxonomy" id="6689"/>
    <lineage>
        <taxon>Eukaryota</taxon>
        <taxon>Metazoa</taxon>
        <taxon>Ecdysozoa</taxon>
        <taxon>Arthropoda</taxon>
        <taxon>Crustacea</taxon>
        <taxon>Multicrustacea</taxon>
        <taxon>Malacostraca</taxon>
        <taxon>Eumalacostraca</taxon>
        <taxon>Eucarida</taxon>
        <taxon>Decapoda</taxon>
        <taxon>Dendrobranchiata</taxon>
        <taxon>Penaeoidea</taxon>
        <taxon>Penaeidae</taxon>
        <taxon>Penaeus</taxon>
    </lineage>
</organism>
<comment type="function">
    <text evidence="4">Lectin involved in innate immunity. Agglutinates all types of human erythrocytes, Gram-positive and Gram-negative bacteria. Has a stronger agglutinating activity towards Gram-negative bacteria than towards Gram-positive bacteria. Specifically recognizes acetyl group-containing substances on agglutinated cells. The hemagglutinating activity was inhibited by EDTA, acetyl group-containing mono- and disaccharides, N-acetyl derivatives of amino acids, other acetyl group-containing substances, propionamide and benzamide. Enhances the antimicrobial activity of big defensin against Gram-positive bacteria but not against Gram-negative bacteria.</text>
</comment>
<dbReference type="GO" id="GO:0030246">
    <property type="term" value="F:carbohydrate binding"/>
    <property type="evidence" value="ECO:0007669"/>
    <property type="project" value="UniProtKB-ARBA"/>
</dbReference>
<evidence type="ECO:0000256" key="1">
    <source>
        <dbReference type="ARBA" id="ARBA00022723"/>
    </source>
</evidence>
<dbReference type="OrthoDB" id="7735550at2759"/>
<dbReference type="InterPro" id="IPR006585">
    <property type="entry name" value="FTP1"/>
</dbReference>
<dbReference type="SMART" id="SM00186">
    <property type="entry name" value="FBG"/>
    <property type="match status" value="1"/>
</dbReference>
<dbReference type="GO" id="GO:0046872">
    <property type="term" value="F:metal ion binding"/>
    <property type="evidence" value="ECO:0007669"/>
    <property type="project" value="UniProtKB-KW"/>
</dbReference>
<keyword evidence="2" id="KW-0106">Calcium</keyword>
<dbReference type="InterPro" id="IPR002181">
    <property type="entry name" value="Fibrinogen_a/b/g_C_dom"/>
</dbReference>
<dbReference type="NCBIfam" id="NF040941">
    <property type="entry name" value="GGGWT_bact"/>
    <property type="match status" value="1"/>
</dbReference>
<dbReference type="Gene3D" id="3.90.215.10">
    <property type="entry name" value="Gamma Fibrinogen, chain A, domain 1"/>
    <property type="match status" value="1"/>
</dbReference>
<dbReference type="EMBL" id="QCYY01002883">
    <property type="protein sequence ID" value="ROT66818.1"/>
    <property type="molecule type" value="Genomic_DNA"/>
</dbReference>
<feature type="domain" description="Fibrinogen C-terminal" evidence="5">
    <location>
        <begin position="247"/>
        <end position="464"/>
    </location>
</feature>
<protein>
    <recommendedName>
        <fullName evidence="5">Fibrinogen C-terminal domain-containing protein</fullName>
    </recommendedName>
</protein>
<dbReference type="FunFam" id="3.90.215.10:FF:000001">
    <property type="entry name" value="Tenascin isoform 1"/>
    <property type="match status" value="1"/>
</dbReference>
<sequence length="464" mass="50728">MVRVRVLAAAVVLVTITAVTAYTRRYAKLTPTLPAEVTNSLVGNLSYPGVNYSFACVQKCNECHCCNLACTAGSECHLYEQRVSYGWPGSGDPDALEFDSCFGSVASNSRRILPVSTSASSTSAGSATGNAVNGYPGRNILQCFTSDPEADPWWMADLGVPKRVLQVRVTTRLDGIDINPWSVEVRLGDSPDLASNPIFDQNLEQPRPVAAEVVFTPPRPMTGRFLSIQSVDSSSSLALCDVEILDQEKGPLMRNCLDVQRGGHNASGIYTIFPAPCCPVSVFCEMDVDGGGWTVFQRREDVLPREDFYRTWMEYARGFGSSPCREFWLGLDHIHALTSHAPAELRVDLADFEGATAYAKYSSFHVADRASDYKLTVGGYSGTAGDSMIPRQNGYGFSAKDKGLACANKYFGGWWYGSPCHFSNLNGLYLSGPHDTFAVGVNWYHWKGFGYSLKTTVMMTRPVT</sequence>
<accession>A0A3R7MPI5</accession>
<evidence type="ECO:0000256" key="3">
    <source>
        <dbReference type="ARBA" id="ARBA00023157"/>
    </source>
</evidence>
<keyword evidence="7" id="KW-1185">Reference proteome</keyword>
<dbReference type="AlphaFoldDB" id="A0A3R7MPI5"/>
<dbReference type="CDD" id="cd00087">
    <property type="entry name" value="FReD"/>
    <property type="match status" value="1"/>
</dbReference>
<dbReference type="SUPFAM" id="SSF49785">
    <property type="entry name" value="Galactose-binding domain-like"/>
    <property type="match status" value="1"/>
</dbReference>